<dbReference type="PANTHER" id="PTHR42885">
    <property type="entry name" value="HISTIDINOL-PHOSPHATE AMINOTRANSFERASE-RELATED"/>
    <property type="match status" value="1"/>
</dbReference>
<dbReference type="Pfam" id="PF00155">
    <property type="entry name" value="Aminotran_1_2"/>
    <property type="match status" value="1"/>
</dbReference>
<keyword evidence="2" id="KW-0663">Pyridoxal phosphate</keyword>
<keyword evidence="3" id="KW-0808">Transferase</keyword>
<dbReference type="Proteomes" id="UP000824263">
    <property type="component" value="Unassembled WGS sequence"/>
</dbReference>
<dbReference type="PANTHER" id="PTHR42885:SF1">
    <property type="entry name" value="THREONINE-PHOSPHATE DECARBOXYLASE"/>
    <property type="match status" value="1"/>
</dbReference>
<dbReference type="EMBL" id="DXGF01000112">
    <property type="protein sequence ID" value="HIW83883.1"/>
    <property type="molecule type" value="Genomic_DNA"/>
</dbReference>
<dbReference type="InterPro" id="IPR015424">
    <property type="entry name" value="PyrdxlP-dep_Trfase"/>
</dbReference>
<evidence type="ECO:0000256" key="1">
    <source>
        <dbReference type="ARBA" id="ARBA00001933"/>
    </source>
</evidence>
<evidence type="ECO:0000256" key="2">
    <source>
        <dbReference type="ARBA" id="ARBA00022898"/>
    </source>
</evidence>
<dbReference type="InterPro" id="IPR004838">
    <property type="entry name" value="NHTrfase_class1_PyrdxlP-BS"/>
</dbReference>
<reference evidence="5" key="2">
    <citation type="submission" date="2021-04" db="EMBL/GenBank/DDBJ databases">
        <authorList>
            <person name="Gilroy R."/>
        </authorList>
    </citation>
    <scope>NUCLEOTIDE SEQUENCE</scope>
    <source>
        <strain evidence="5">ChiSxjej1B13-11762</strain>
    </source>
</reference>
<dbReference type="SUPFAM" id="SSF53383">
    <property type="entry name" value="PLP-dependent transferases"/>
    <property type="match status" value="1"/>
</dbReference>
<feature type="domain" description="Aminotransferase class I/classII large" evidence="4">
    <location>
        <begin position="26"/>
        <end position="357"/>
    </location>
</feature>
<accession>A0A9D1R991</accession>
<evidence type="ECO:0000256" key="3">
    <source>
        <dbReference type="RuleBase" id="RU000481"/>
    </source>
</evidence>
<dbReference type="PROSITE" id="PS00105">
    <property type="entry name" value="AA_TRANSFER_CLASS_1"/>
    <property type="match status" value="1"/>
</dbReference>
<reference evidence="5" key="1">
    <citation type="journal article" date="2021" name="PeerJ">
        <title>Extensive microbial diversity within the chicken gut microbiome revealed by metagenomics and culture.</title>
        <authorList>
            <person name="Gilroy R."/>
            <person name="Ravi A."/>
            <person name="Getino M."/>
            <person name="Pursley I."/>
            <person name="Horton D.L."/>
            <person name="Alikhan N.F."/>
            <person name="Baker D."/>
            <person name="Gharbi K."/>
            <person name="Hall N."/>
            <person name="Watson M."/>
            <person name="Adriaenssens E.M."/>
            <person name="Foster-Nyarko E."/>
            <person name="Jarju S."/>
            <person name="Secka A."/>
            <person name="Antonio M."/>
            <person name="Oren A."/>
            <person name="Chaudhuri R.R."/>
            <person name="La Ragione R."/>
            <person name="Hildebrand F."/>
            <person name="Pallen M.J."/>
        </authorList>
    </citation>
    <scope>NUCLEOTIDE SEQUENCE</scope>
    <source>
        <strain evidence="5">ChiSxjej1B13-11762</strain>
    </source>
</reference>
<evidence type="ECO:0000313" key="6">
    <source>
        <dbReference type="Proteomes" id="UP000824263"/>
    </source>
</evidence>
<dbReference type="InterPro" id="IPR015422">
    <property type="entry name" value="PyrdxlP-dep_Trfase_small"/>
</dbReference>
<sequence>MEKKPEFHGSDLEKIEEYYHIPKEEIVCFGANVNPLGLSDTVRQKLTDHLDVLCRYPDREYKSLRRTVGAYCGANPAHIVVGNGSTELISLLISQRSPKKTLVLGPTYSEYARELSLVGGSMEYYHLREEQDFVLDIDDFLSYIDADVDMVILCNPNNPTSSAVSCQDMERIIRECGKKGVFVMIDETYVEFAPSISQISAVSLVPDYDNFMVIRGVSKFFAAPGLRLGYGITSNESFLAALLTRQNPWSLNSIGAYAGEEMLKDQEYIQKTRTLIATQREQMLARLVGSKTYKTYPAYANFILARIMKEGVTSFQVFEKAIRQKLMIRDCSSFAELEGEYIRFCIMEPEDNERLMDCLLEV</sequence>
<comment type="cofactor">
    <cofactor evidence="1 3">
        <name>pyridoxal 5'-phosphate</name>
        <dbReference type="ChEBI" id="CHEBI:597326"/>
    </cofactor>
</comment>
<dbReference type="Gene3D" id="3.90.1150.10">
    <property type="entry name" value="Aspartate Aminotransferase, domain 1"/>
    <property type="match status" value="1"/>
</dbReference>
<comment type="similarity">
    <text evidence="3">Belongs to the class-I pyridoxal-phosphate-dependent aminotransferase family.</text>
</comment>
<proteinExistence type="inferred from homology"/>
<dbReference type="EC" id="2.6.1.-" evidence="3"/>
<dbReference type="GO" id="GO:0030170">
    <property type="term" value="F:pyridoxal phosphate binding"/>
    <property type="evidence" value="ECO:0007669"/>
    <property type="project" value="InterPro"/>
</dbReference>
<dbReference type="InterPro" id="IPR004839">
    <property type="entry name" value="Aminotransferase_I/II_large"/>
</dbReference>
<dbReference type="AlphaFoldDB" id="A0A9D1R991"/>
<organism evidence="5 6">
    <name type="scientific">Candidatus Dorea gallistercoris</name>
    <dbReference type="NCBI Taxonomy" id="2838542"/>
    <lineage>
        <taxon>Bacteria</taxon>
        <taxon>Bacillati</taxon>
        <taxon>Bacillota</taxon>
        <taxon>Clostridia</taxon>
        <taxon>Lachnospirales</taxon>
        <taxon>Lachnospiraceae</taxon>
        <taxon>Dorea</taxon>
    </lineage>
</organism>
<name>A0A9D1R991_9FIRM</name>
<dbReference type="GO" id="GO:0008483">
    <property type="term" value="F:transaminase activity"/>
    <property type="evidence" value="ECO:0007669"/>
    <property type="project" value="UniProtKB-KW"/>
</dbReference>
<dbReference type="CDD" id="cd00609">
    <property type="entry name" value="AAT_like"/>
    <property type="match status" value="1"/>
</dbReference>
<dbReference type="Gene3D" id="3.40.640.10">
    <property type="entry name" value="Type I PLP-dependent aspartate aminotransferase-like (Major domain)"/>
    <property type="match status" value="1"/>
</dbReference>
<evidence type="ECO:0000313" key="5">
    <source>
        <dbReference type="EMBL" id="HIW83883.1"/>
    </source>
</evidence>
<evidence type="ECO:0000259" key="4">
    <source>
        <dbReference type="Pfam" id="PF00155"/>
    </source>
</evidence>
<keyword evidence="3 5" id="KW-0032">Aminotransferase</keyword>
<comment type="caution">
    <text evidence="5">The sequence shown here is derived from an EMBL/GenBank/DDBJ whole genome shotgun (WGS) entry which is preliminary data.</text>
</comment>
<gene>
    <name evidence="5" type="ORF">H9873_06145</name>
</gene>
<protein>
    <recommendedName>
        <fullName evidence="3">Aminotransferase</fullName>
        <ecNumber evidence="3">2.6.1.-</ecNumber>
    </recommendedName>
</protein>
<dbReference type="InterPro" id="IPR015421">
    <property type="entry name" value="PyrdxlP-dep_Trfase_major"/>
</dbReference>